<feature type="compositionally biased region" description="Polar residues" evidence="1">
    <location>
        <begin position="26"/>
        <end position="36"/>
    </location>
</feature>
<evidence type="ECO:0000313" key="3">
    <source>
        <dbReference type="Proteomes" id="UP000715781"/>
    </source>
</evidence>
<protein>
    <submittedName>
        <fullName evidence="2">Uncharacterized protein</fullName>
    </submittedName>
</protein>
<evidence type="ECO:0000256" key="1">
    <source>
        <dbReference type="SAM" id="MobiDB-lite"/>
    </source>
</evidence>
<comment type="caution">
    <text evidence="2">The sequence shown here is derived from an EMBL/GenBank/DDBJ whole genome shotgun (WGS) entry which is preliminary data.</text>
</comment>
<accession>A0A951Q5Y3</accession>
<feature type="region of interest" description="Disordered" evidence="1">
    <location>
        <begin position="26"/>
        <end position="69"/>
    </location>
</feature>
<dbReference type="Proteomes" id="UP000715781">
    <property type="component" value="Unassembled WGS sequence"/>
</dbReference>
<sequence length="69" mass="7889">MTYSDNQKLTTEDVEVTNELFKNSSEYQDLSEQGQQDDYFDADLNRARNAKQKDTAKSLPNDLTQPPTS</sequence>
<dbReference type="EMBL" id="JAHHHN010000036">
    <property type="protein sequence ID" value="MBW4565378.1"/>
    <property type="molecule type" value="Genomic_DNA"/>
</dbReference>
<reference evidence="2" key="2">
    <citation type="journal article" date="2022" name="Microbiol. Resour. Announc.">
        <title>Metagenome Sequencing to Explore Phylogenomics of Terrestrial Cyanobacteria.</title>
        <authorList>
            <person name="Ward R.D."/>
            <person name="Stajich J.E."/>
            <person name="Johansen J.R."/>
            <person name="Huntemann M."/>
            <person name="Clum A."/>
            <person name="Foster B."/>
            <person name="Foster B."/>
            <person name="Roux S."/>
            <person name="Palaniappan K."/>
            <person name="Varghese N."/>
            <person name="Mukherjee S."/>
            <person name="Reddy T.B.K."/>
            <person name="Daum C."/>
            <person name="Copeland A."/>
            <person name="Chen I.A."/>
            <person name="Ivanova N.N."/>
            <person name="Kyrpides N.C."/>
            <person name="Shapiro N."/>
            <person name="Eloe-Fadrosh E.A."/>
            <person name="Pietrasiak N."/>
        </authorList>
    </citation>
    <scope>NUCLEOTIDE SEQUENCE</scope>
    <source>
        <strain evidence="2">JT2-VF2</strain>
    </source>
</reference>
<feature type="compositionally biased region" description="Basic and acidic residues" evidence="1">
    <location>
        <begin position="43"/>
        <end position="56"/>
    </location>
</feature>
<organism evidence="2 3">
    <name type="scientific">Mojavia pulchra JT2-VF2</name>
    <dbReference type="NCBI Taxonomy" id="287848"/>
    <lineage>
        <taxon>Bacteria</taxon>
        <taxon>Bacillati</taxon>
        <taxon>Cyanobacteriota</taxon>
        <taxon>Cyanophyceae</taxon>
        <taxon>Nostocales</taxon>
        <taxon>Nostocaceae</taxon>
    </lineage>
</organism>
<name>A0A951Q5Y3_9NOST</name>
<dbReference type="AlphaFoldDB" id="A0A951Q5Y3"/>
<proteinExistence type="predicted"/>
<reference evidence="2" key="1">
    <citation type="submission" date="2021-05" db="EMBL/GenBank/DDBJ databases">
        <authorList>
            <person name="Pietrasiak N."/>
            <person name="Ward R."/>
            <person name="Stajich J.E."/>
            <person name="Kurbessoian T."/>
        </authorList>
    </citation>
    <scope>NUCLEOTIDE SEQUENCE</scope>
    <source>
        <strain evidence="2">JT2-VF2</strain>
    </source>
</reference>
<evidence type="ECO:0000313" key="2">
    <source>
        <dbReference type="EMBL" id="MBW4565378.1"/>
    </source>
</evidence>
<gene>
    <name evidence="2" type="ORF">KME32_30705</name>
</gene>